<name>A0A4V1Z7J1_9GAMM</name>
<sequence>MVSQKNNGGPLVYLVPPYIFVCTLGAIWLLIDGWVSDFSSISNLWDIDKGHSLPNIAISLLFTQVGAVLGGTLLAIVSFHRYQAIEKVFDRDHLWGFMFSPLLALIIGTLAFAIIQSGLVVLSGGLDTKDHNTATLGYLSIGGIAGYNWDVFIKKLKDLSKNIITTENPT</sequence>
<feature type="transmembrane region" description="Helical" evidence="1">
    <location>
        <begin position="56"/>
        <end position="82"/>
    </location>
</feature>
<feature type="transmembrane region" description="Helical" evidence="1">
    <location>
        <begin position="135"/>
        <end position="153"/>
    </location>
</feature>
<protein>
    <submittedName>
        <fullName evidence="2">Uncharacterized protein</fullName>
    </submittedName>
</protein>
<organism evidence="2 3">
    <name type="scientific">Aliivibrio finisterrensis</name>
    <dbReference type="NCBI Taxonomy" id="511998"/>
    <lineage>
        <taxon>Bacteria</taxon>
        <taxon>Pseudomonadati</taxon>
        <taxon>Pseudomonadota</taxon>
        <taxon>Gammaproteobacteria</taxon>
        <taxon>Vibrionales</taxon>
        <taxon>Vibrionaceae</taxon>
        <taxon>Aliivibrio</taxon>
    </lineage>
</organism>
<keyword evidence="1" id="KW-0812">Transmembrane</keyword>
<keyword evidence="1" id="KW-0472">Membrane</keyword>
<proteinExistence type="predicted"/>
<dbReference type="Proteomes" id="UP000293465">
    <property type="component" value="Unassembled WGS sequence"/>
</dbReference>
<evidence type="ECO:0000256" key="1">
    <source>
        <dbReference type="SAM" id="Phobius"/>
    </source>
</evidence>
<reference evidence="2 3" key="1">
    <citation type="submission" date="2019-02" db="EMBL/GenBank/DDBJ databases">
        <title>Genome sequences of Aliivibrio finisterrensis strains from farmed Atlantic salmon.</title>
        <authorList>
            <person name="Bowman J.P."/>
        </authorList>
    </citation>
    <scope>NUCLEOTIDE SEQUENCE [LARGE SCALE GENOMIC DNA]</scope>
    <source>
        <strain evidence="2 3">A32</strain>
    </source>
</reference>
<accession>A0A4V1Z7J1</accession>
<evidence type="ECO:0000313" key="2">
    <source>
        <dbReference type="EMBL" id="RYU45501.1"/>
    </source>
</evidence>
<evidence type="ECO:0000313" key="3">
    <source>
        <dbReference type="Proteomes" id="UP000293465"/>
    </source>
</evidence>
<dbReference type="OrthoDB" id="6637959at2"/>
<comment type="caution">
    <text evidence="2">The sequence shown here is derived from an EMBL/GenBank/DDBJ whole genome shotgun (WGS) entry which is preliminary data.</text>
</comment>
<feature type="transmembrane region" description="Helical" evidence="1">
    <location>
        <begin position="94"/>
        <end position="115"/>
    </location>
</feature>
<dbReference type="AlphaFoldDB" id="A0A4V1Z7J1"/>
<keyword evidence="1" id="KW-1133">Transmembrane helix</keyword>
<dbReference type="EMBL" id="SEZJ01000013">
    <property type="protein sequence ID" value="RYU45501.1"/>
    <property type="molecule type" value="Genomic_DNA"/>
</dbReference>
<gene>
    <name evidence="2" type="ORF">ERW49_14330</name>
</gene>
<feature type="transmembrane region" description="Helical" evidence="1">
    <location>
        <begin position="12"/>
        <end position="36"/>
    </location>
</feature>